<protein>
    <recommendedName>
        <fullName evidence="4">Calponin-homology (CH) domain-containing protein</fullName>
    </recommendedName>
</protein>
<feature type="domain" description="Calponin-homology (CH)" evidence="4">
    <location>
        <begin position="22"/>
        <end position="124"/>
    </location>
</feature>
<dbReference type="EMBL" id="BRXU01000003">
    <property type="protein sequence ID" value="GLC50588.1"/>
    <property type="molecule type" value="Genomic_DNA"/>
</dbReference>
<feature type="compositionally biased region" description="Gly residues" evidence="3">
    <location>
        <begin position="886"/>
        <end position="901"/>
    </location>
</feature>
<keyword evidence="6" id="KW-1185">Reference proteome</keyword>
<dbReference type="PANTHER" id="PTHR43215">
    <property type="entry name" value="RADIAL SPOKE HEAD 1 HOMOLOG"/>
    <property type="match status" value="1"/>
</dbReference>
<feature type="region of interest" description="Disordered" evidence="3">
    <location>
        <begin position="802"/>
        <end position="831"/>
    </location>
</feature>
<dbReference type="InterPro" id="IPR003409">
    <property type="entry name" value="MORN"/>
</dbReference>
<feature type="compositionally biased region" description="Low complexity" evidence="3">
    <location>
        <begin position="556"/>
        <end position="593"/>
    </location>
</feature>
<dbReference type="GO" id="GO:0007286">
    <property type="term" value="P:spermatid development"/>
    <property type="evidence" value="ECO:0007669"/>
    <property type="project" value="TreeGrafter"/>
</dbReference>
<keyword evidence="1" id="KW-0677">Repeat</keyword>
<evidence type="ECO:0000313" key="6">
    <source>
        <dbReference type="Proteomes" id="UP001165080"/>
    </source>
</evidence>
<feature type="region of interest" description="Disordered" evidence="3">
    <location>
        <begin position="485"/>
        <end position="601"/>
    </location>
</feature>
<feature type="region of interest" description="Disordered" evidence="3">
    <location>
        <begin position="886"/>
        <end position="907"/>
    </location>
</feature>
<dbReference type="InterPro" id="IPR036872">
    <property type="entry name" value="CH_dom_sf"/>
</dbReference>
<feature type="region of interest" description="Disordered" evidence="3">
    <location>
        <begin position="171"/>
        <end position="211"/>
    </location>
</feature>
<evidence type="ECO:0000259" key="4">
    <source>
        <dbReference type="PROSITE" id="PS50021"/>
    </source>
</evidence>
<keyword evidence="2" id="KW-0175">Coiled coil</keyword>
<comment type="caution">
    <text evidence="5">The sequence shown here is derived from an EMBL/GenBank/DDBJ whole genome shotgun (WGS) entry which is preliminary data.</text>
</comment>
<dbReference type="FunFam" id="2.20.110.10:FF:000002">
    <property type="entry name" value="Phosphatidylinositol 4-phosphate 5-kinase 8"/>
    <property type="match status" value="1"/>
</dbReference>
<evidence type="ECO:0000256" key="3">
    <source>
        <dbReference type="SAM" id="MobiDB-lite"/>
    </source>
</evidence>
<dbReference type="Pfam" id="PF02493">
    <property type="entry name" value="MORN"/>
    <property type="match status" value="8"/>
</dbReference>
<dbReference type="GO" id="GO:0035082">
    <property type="term" value="P:axoneme assembly"/>
    <property type="evidence" value="ECO:0007669"/>
    <property type="project" value="TreeGrafter"/>
</dbReference>
<evidence type="ECO:0000313" key="5">
    <source>
        <dbReference type="EMBL" id="GLC50588.1"/>
    </source>
</evidence>
<dbReference type="GO" id="GO:0016020">
    <property type="term" value="C:membrane"/>
    <property type="evidence" value="ECO:0007669"/>
    <property type="project" value="UniProtKB-ARBA"/>
</dbReference>
<name>A0A9W6BF49_9CHLO</name>
<dbReference type="SUPFAM" id="SSF82185">
    <property type="entry name" value="Histone H3 K4-specific methyltransferase SET7/9 N-terminal domain"/>
    <property type="match status" value="1"/>
</dbReference>
<dbReference type="Pfam" id="PF00307">
    <property type="entry name" value="CH"/>
    <property type="match status" value="1"/>
</dbReference>
<feature type="compositionally biased region" description="Low complexity" evidence="3">
    <location>
        <begin position="802"/>
        <end position="829"/>
    </location>
</feature>
<dbReference type="Gene3D" id="2.20.110.10">
    <property type="entry name" value="Histone H3 K4-specific methyltransferase SET7/9 N-terminal domain"/>
    <property type="match status" value="4"/>
</dbReference>
<dbReference type="SMART" id="SM00698">
    <property type="entry name" value="MORN"/>
    <property type="match status" value="8"/>
</dbReference>
<feature type="compositionally biased region" description="Polar residues" evidence="3">
    <location>
        <begin position="171"/>
        <end position="199"/>
    </location>
</feature>
<dbReference type="SUPFAM" id="SSF47576">
    <property type="entry name" value="Calponin-homology domain, CH-domain"/>
    <property type="match status" value="1"/>
</dbReference>
<dbReference type="Proteomes" id="UP001165080">
    <property type="component" value="Unassembled WGS sequence"/>
</dbReference>
<evidence type="ECO:0000256" key="2">
    <source>
        <dbReference type="SAM" id="Coils"/>
    </source>
</evidence>
<proteinExistence type="predicted"/>
<evidence type="ECO:0000256" key="1">
    <source>
        <dbReference type="ARBA" id="ARBA00022737"/>
    </source>
</evidence>
<feature type="coiled-coil region" evidence="2">
    <location>
        <begin position="767"/>
        <end position="794"/>
    </location>
</feature>
<dbReference type="PROSITE" id="PS50021">
    <property type="entry name" value="CH"/>
    <property type="match status" value="1"/>
</dbReference>
<dbReference type="InterPro" id="IPR001715">
    <property type="entry name" value="CH_dom"/>
</dbReference>
<feature type="compositionally biased region" description="Polar residues" evidence="3">
    <location>
        <begin position="343"/>
        <end position="357"/>
    </location>
</feature>
<reference evidence="5 6" key="1">
    <citation type="journal article" date="2023" name="Commun. Biol.">
        <title>Reorganization of the ancestral sex-determining regions during the evolution of trioecy in Pleodorina starrii.</title>
        <authorList>
            <person name="Takahashi K."/>
            <person name="Suzuki S."/>
            <person name="Kawai-Toyooka H."/>
            <person name="Yamamoto K."/>
            <person name="Hamaji T."/>
            <person name="Ootsuki R."/>
            <person name="Yamaguchi H."/>
            <person name="Kawachi M."/>
            <person name="Higashiyama T."/>
            <person name="Nozaki H."/>
        </authorList>
    </citation>
    <scope>NUCLEOTIDE SEQUENCE [LARGE SCALE GENOMIC DNA]</scope>
    <source>
        <strain evidence="5 6">NIES-4479</strain>
    </source>
</reference>
<dbReference type="AlphaFoldDB" id="A0A9W6BF49"/>
<dbReference type="GO" id="GO:0005634">
    <property type="term" value="C:nucleus"/>
    <property type="evidence" value="ECO:0007669"/>
    <property type="project" value="TreeGrafter"/>
</dbReference>
<dbReference type="Gene3D" id="1.10.418.10">
    <property type="entry name" value="Calponin-like domain"/>
    <property type="match status" value="1"/>
</dbReference>
<sequence>MALATALSSAPNFVIDQGLEYYAGKTELLDWINRLLELNLTRLEQLTSGAVYCQILDAFYTDIVAIRKVNFFAREEYEIVPNYKVLQAAFNALGLTKELNVAKLSQASTPELMELAQWLYKSFKGVDTLPGYSPTARRQLSIKGGTCNIPLPASVVNSAFEFSRIDLRTSGNWGGATTPQDPNNKAFSRTQRSTPSTGGKLSGGRRTPPYLNVTSRYREGLAVPPDHYDRRSPRLSPGSTGGALIRRVFVAHGSTQTDFPDEDYRPMTAADVGTEVVSPRLERRDYAVQYEEALVYNNSVSPSGSSVSPPGSALVSHGLPNDAFSFGRRRTGIPLAPGISGSPRGTSSPSASGQTLAEASGPDANGSHPDGWARGAGRGGEDDDDARGAAPAPQSNGGPAYDAGPSADSGEPLLRRRTREEEKEEVEVGSFGGAAAEAAAAAATAAAAAADDTPEKDVIPSAFSSATEAAAIALAMDGALSLRPAPAAPAQADKPEEEQVECSFRAASSGSAGIAEVPSAAVGSTEQGPPEALGSAVNGSPSLGGAAREGGGAGAAPGSAGSLPPRELVASPGGASSTATASAAASPSPRSGGQRWRSSGAALPPDVASLLASPVARTRLASPSCLRDMSNALDVCAAALQAADKSLGSYTTLLEAPPPPAAAAAAAPVAQPTCSPALCGKARSLQDALQTLLEHVALLLSDVQAYSQATHMQHQQQRSYAASPASAGVSPAGRLVAAAGKGAGPSPAAASPDNGGGPPPRNFQAEAAVLLERARAQEDRLEALSRRAKEVLQLPGDAANAAGEEAAASPRPGAAAGASASTAASGGSAFPNRHLTEEQRKLCATAQLDAHLKAVGMAQFTLAQDIHKELAALTTAYFRHNTVTGGGDGGSTGGGGDGSTGGVSTSSNRKARVFKLGEYQLKQLRNGDIYKGRYVCNKKNGEGVYHFINADVYEGEFRDDRMDGYGVYTFSHEGRYEGQWRNAVYNGTGAETFAKGSTYHGEYAGGLRNGWGVCRFYNGDYYEGQWAKGLRDGSGMQQCTDDSNFVGDYQRGKRHGHGVYSFPNGDRYEGQYCEDLPHGYGTYHFASGQCYQGQWQQGKKHGWSVYTVDNGNRFMGLWSEGKPTWVQPLNGDAVANGSEDTGRSLRQALEARDRAVKAGGDARRRAASHWDVSGPVQSRLQAALGQAQGSAALSQQARRKACDLAARLDAAVALLQTQGGGAPVVSATP</sequence>
<feature type="region of interest" description="Disordered" evidence="3">
    <location>
        <begin position="737"/>
        <end position="763"/>
    </location>
</feature>
<accession>A0A9W6BF49</accession>
<dbReference type="GO" id="GO:0031514">
    <property type="term" value="C:motile cilium"/>
    <property type="evidence" value="ECO:0007669"/>
    <property type="project" value="TreeGrafter"/>
</dbReference>
<organism evidence="5 6">
    <name type="scientific">Pleodorina starrii</name>
    <dbReference type="NCBI Taxonomy" id="330485"/>
    <lineage>
        <taxon>Eukaryota</taxon>
        <taxon>Viridiplantae</taxon>
        <taxon>Chlorophyta</taxon>
        <taxon>core chlorophytes</taxon>
        <taxon>Chlorophyceae</taxon>
        <taxon>CS clade</taxon>
        <taxon>Chlamydomonadales</taxon>
        <taxon>Volvocaceae</taxon>
        <taxon>Pleodorina</taxon>
    </lineage>
</organism>
<feature type="compositionally biased region" description="Low complexity" evidence="3">
    <location>
        <begin position="737"/>
        <end position="753"/>
    </location>
</feature>
<gene>
    <name evidence="5" type="primary">PLEST005963</name>
    <name evidence="5" type="ORF">PLESTB_000396500</name>
</gene>
<dbReference type="PANTHER" id="PTHR43215:SF14">
    <property type="entry name" value="RADIAL SPOKE HEAD 1 HOMOLOG"/>
    <property type="match status" value="1"/>
</dbReference>
<feature type="region of interest" description="Disordered" evidence="3">
    <location>
        <begin position="325"/>
        <end position="432"/>
    </location>
</feature>